<keyword evidence="1" id="KW-0812">Transmembrane</keyword>
<keyword evidence="1" id="KW-0472">Membrane</keyword>
<comment type="caution">
    <text evidence="2">The sequence shown here is derived from an EMBL/GenBank/DDBJ whole genome shotgun (WGS) entry which is preliminary data.</text>
</comment>
<proteinExistence type="predicted"/>
<name>A0ABT4E210_9BACL</name>
<evidence type="ECO:0000313" key="2">
    <source>
        <dbReference type="EMBL" id="MCY9523550.1"/>
    </source>
</evidence>
<gene>
    <name evidence="2" type="ORF">M5X09_28555</name>
</gene>
<sequence>MRKSRQTLEDVKIKEYLINDGQESIDVSQRVMERIHALHERRNGKRPVRYRKKAVIVITCIIIALTSITGYAASRYVQIMNQKGEVIVETKEIREDPYTPHAKRWRELLSAYTERVQEQLKPGELVAYYVHDKTINAYDTANKVKTEFKPIVHASYAAFANQLENMSGPRIMEPKYLPKGFAFESGNVFPSATEGEASWANLKKLEPEFIRVAKFSTSGAKLFIKPLTWNKAGSANARYTNGTDTLIMNAYERKNSTSPVKTMHPNGVTVEKLTVSGQDMIYMEPSADAAESVQYKHKLEWLDEQAEVYYSIFDNSESALSKSEFIRIVKSMIAK</sequence>
<keyword evidence="3" id="KW-1185">Reference proteome</keyword>
<protein>
    <submittedName>
        <fullName evidence="2">DUF4367 domain-containing protein</fullName>
    </submittedName>
</protein>
<keyword evidence="1" id="KW-1133">Transmembrane helix</keyword>
<evidence type="ECO:0000256" key="1">
    <source>
        <dbReference type="SAM" id="Phobius"/>
    </source>
</evidence>
<dbReference type="EMBL" id="JAMDLW010000081">
    <property type="protein sequence ID" value="MCY9523550.1"/>
    <property type="molecule type" value="Genomic_DNA"/>
</dbReference>
<feature type="transmembrane region" description="Helical" evidence="1">
    <location>
        <begin position="54"/>
        <end position="73"/>
    </location>
</feature>
<dbReference type="Proteomes" id="UP001207626">
    <property type="component" value="Unassembled WGS sequence"/>
</dbReference>
<evidence type="ECO:0000313" key="3">
    <source>
        <dbReference type="Proteomes" id="UP001207626"/>
    </source>
</evidence>
<reference evidence="2 3" key="1">
    <citation type="submission" date="2022-05" db="EMBL/GenBank/DDBJ databases">
        <title>Genome Sequencing of Bee-Associated Microbes.</title>
        <authorList>
            <person name="Dunlap C."/>
        </authorList>
    </citation>
    <scope>NUCLEOTIDE SEQUENCE [LARGE SCALE GENOMIC DNA]</scope>
    <source>
        <strain evidence="2 3">NRRL NRS-1438</strain>
    </source>
</reference>
<accession>A0ABT4E210</accession>
<organism evidence="2 3">
    <name type="scientific">Paenibacillus apiarius</name>
    <dbReference type="NCBI Taxonomy" id="46240"/>
    <lineage>
        <taxon>Bacteria</taxon>
        <taxon>Bacillati</taxon>
        <taxon>Bacillota</taxon>
        <taxon>Bacilli</taxon>
        <taxon>Bacillales</taxon>
        <taxon>Paenibacillaceae</taxon>
        <taxon>Paenibacillus</taxon>
    </lineage>
</organism>
<dbReference type="RefSeq" id="WP_268601787.1">
    <property type="nucleotide sequence ID" value="NZ_JAMDLV010000056.1"/>
</dbReference>